<keyword evidence="3" id="KW-1185">Reference proteome</keyword>
<reference evidence="2 3" key="1">
    <citation type="submission" date="2014-04" db="EMBL/GenBank/DDBJ databases">
        <authorList>
            <consortium name="DOE Joint Genome Institute"/>
            <person name="Kuo A."/>
            <person name="Kohler A."/>
            <person name="Costa M.D."/>
            <person name="Nagy L.G."/>
            <person name="Floudas D."/>
            <person name="Copeland A."/>
            <person name="Barry K.W."/>
            <person name="Cichocki N."/>
            <person name="Veneault-Fourrey C."/>
            <person name="LaButti K."/>
            <person name="Lindquist E.A."/>
            <person name="Lipzen A."/>
            <person name="Lundell T."/>
            <person name="Morin E."/>
            <person name="Murat C."/>
            <person name="Sun H."/>
            <person name="Tunlid A."/>
            <person name="Henrissat B."/>
            <person name="Grigoriev I.V."/>
            <person name="Hibbett D.S."/>
            <person name="Martin F."/>
            <person name="Nordberg H.P."/>
            <person name="Cantor M.N."/>
            <person name="Hua S.X."/>
        </authorList>
    </citation>
    <scope>NUCLEOTIDE SEQUENCE [LARGE SCALE GENOMIC DNA]</scope>
    <source>
        <strain evidence="2 3">441</strain>
    </source>
</reference>
<dbReference type="OrthoDB" id="2651529at2759"/>
<dbReference type="InterPro" id="IPR004875">
    <property type="entry name" value="DDE_SF_endonuclease_dom"/>
</dbReference>
<dbReference type="Proteomes" id="UP000054018">
    <property type="component" value="Unassembled WGS sequence"/>
</dbReference>
<evidence type="ECO:0000259" key="1">
    <source>
        <dbReference type="Pfam" id="PF03184"/>
    </source>
</evidence>
<dbReference type="EMBL" id="KN834218">
    <property type="protein sequence ID" value="KIK11435.1"/>
    <property type="molecule type" value="Genomic_DNA"/>
</dbReference>
<dbReference type="Pfam" id="PF03184">
    <property type="entry name" value="DDE_1"/>
    <property type="match status" value="1"/>
</dbReference>
<dbReference type="HOGENOM" id="CLU_088458_4_1_1"/>
<evidence type="ECO:0000313" key="2">
    <source>
        <dbReference type="EMBL" id="KIK11435.1"/>
    </source>
</evidence>
<evidence type="ECO:0000313" key="3">
    <source>
        <dbReference type="Proteomes" id="UP000054018"/>
    </source>
</evidence>
<reference evidence="3" key="2">
    <citation type="submission" date="2015-01" db="EMBL/GenBank/DDBJ databases">
        <title>Evolutionary Origins and Diversification of the Mycorrhizal Mutualists.</title>
        <authorList>
            <consortium name="DOE Joint Genome Institute"/>
            <consortium name="Mycorrhizal Genomics Consortium"/>
            <person name="Kohler A."/>
            <person name="Kuo A."/>
            <person name="Nagy L.G."/>
            <person name="Floudas D."/>
            <person name="Copeland A."/>
            <person name="Barry K.W."/>
            <person name="Cichocki N."/>
            <person name="Veneault-Fourrey C."/>
            <person name="LaButti K."/>
            <person name="Lindquist E.A."/>
            <person name="Lipzen A."/>
            <person name="Lundell T."/>
            <person name="Morin E."/>
            <person name="Murat C."/>
            <person name="Riley R."/>
            <person name="Ohm R."/>
            <person name="Sun H."/>
            <person name="Tunlid A."/>
            <person name="Henrissat B."/>
            <person name="Grigoriev I.V."/>
            <person name="Hibbett D.S."/>
            <person name="Martin F."/>
        </authorList>
    </citation>
    <scope>NUCLEOTIDE SEQUENCE [LARGE SCALE GENOMIC DNA]</scope>
    <source>
        <strain evidence="3">441</strain>
    </source>
</reference>
<dbReference type="AlphaFoldDB" id="A0A0C9XGK7"/>
<feature type="non-terminal residue" evidence="2">
    <location>
        <position position="1"/>
    </location>
</feature>
<name>A0A0C9XGK7_9AGAM</name>
<dbReference type="GO" id="GO:0003676">
    <property type="term" value="F:nucleic acid binding"/>
    <property type="evidence" value="ECO:0007669"/>
    <property type="project" value="InterPro"/>
</dbReference>
<organism evidence="2 3">
    <name type="scientific">Pisolithus microcarpus 441</name>
    <dbReference type="NCBI Taxonomy" id="765257"/>
    <lineage>
        <taxon>Eukaryota</taxon>
        <taxon>Fungi</taxon>
        <taxon>Dikarya</taxon>
        <taxon>Basidiomycota</taxon>
        <taxon>Agaricomycotina</taxon>
        <taxon>Agaricomycetes</taxon>
        <taxon>Agaricomycetidae</taxon>
        <taxon>Boletales</taxon>
        <taxon>Sclerodermatineae</taxon>
        <taxon>Pisolithaceae</taxon>
        <taxon>Pisolithus</taxon>
    </lineage>
</organism>
<protein>
    <recommendedName>
        <fullName evidence="1">DDE-1 domain-containing protein</fullName>
    </recommendedName>
</protein>
<accession>A0A0C9XGK7</accession>
<gene>
    <name evidence="2" type="ORF">PISMIDRAFT_50714</name>
</gene>
<feature type="non-terminal residue" evidence="2">
    <location>
        <position position="83"/>
    </location>
</feature>
<feature type="domain" description="DDE-1" evidence="1">
    <location>
        <begin position="1"/>
        <end position="77"/>
    </location>
</feature>
<sequence length="83" mass="9598">NVCVEFFEPNMTSFVQPCDAGVIRCFKATYWHNFCSHALDLDDAGEHEIYKIDLLEAMTMAKKAWNMVTSETIAHCWNHTKIQ</sequence>
<proteinExistence type="predicted"/>